<keyword evidence="2 4" id="KW-0238">DNA-binding</keyword>
<dbReference type="GO" id="GO:0006310">
    <property type="term" value="P:DNA recombination"/>
    <property type="evidence" value="ECO:0007669"/>
    <property type="project" value="UniProtKB-KW"/>
</dbReference>
<sequence>MLKEANEYLEALQQERRLTDNTLSAYQRDLKQYVDFLTREVHCSAWADVSEVSVMKYFYWLRDRHRASATVARKASAVRGLHRYLYRYKKADTDPAYAIVLPGVERTPPEILSDEEVDRLLSAPDSDTGSGKRDQAMLELLYATGIRASELINLNLSDLNLQLGFVRCKGIRGNERVIPLGQSAKHALHIYLNDVRKAQEDRLENSPLFLNNRHRRLTRQGVWKILKNYGSLTGIGSTLSPETLRNTLTARMLENGADMASVDEIMGREHSLALNRYPRRSNSRLRDVYVRFHPRR</sequence>
<gene>
    <name evidence="8" type="ORF">ABNN70_11775</name>
</gene>
<dbReference type="InterPro" id="IPR010998">
    <property type="entry name" value="Integrase_recombinase_N"/>
</dbReference>
<protein>
    <submittedName>
        <fullName evidence="8">Tyrosine-type recombinase/integrase</fullName>
    </submittedName>
</protein>
<feature type="coiled-coil region" evidence="5">
    <location>
        <begin position="2"/>
        <end position="29"/>
    </location>
</feature>
<dbReference type="Pfam" id="PF00589">
    <property type="entry name" value="Phage_integrase"/>
    <property type="match status" value="1"/>
</dbReference>
<dbReference type="InterPro" id="IPR004107">
    <property type="entry name" value="Integrase_SAM-like_N"/>
</dbReference>
<dbReference type="InterPro" id="IPR050090">
    <property type="entry name" value="Tyrosine_recombinase_XerCD"/>
</dbReference>
<dbReference type="Gene3D" id="1.10.150.130">
    <property type="match status" value="1"/>
</dbReference>
<feature type="domain" description="Tyr recombinase" evidence="6">
    <location>
        <begin position="107"/>
        <end position="290"/>
    </location>
</feature>
<dbReference type="AlphaFoldDB" id="A0AAU8IDH4"/>
<dbReference type="GO" id="GO:0015074">
    <property type="term" value="P:DNA integration"/>
    <property type="evidence" value="ECO:0007669"/>
    <property type="project" value="UniProtKB-KW"/>
</dbReference>
<reference evidence="8" key="1">
    <citation type="submission" date="2024-06" db="EMBL/GenBank/DDBJ databases">
        <authorList>
            <person name="Fan A."/>
            <person name="Zhang F.Y."/>
            <person name="Zhang L."/>
        </authorList>
    </citation>
    <scope>NUCLEOTIDE SEQUENCE</scope>
    <source>
        <strain evidence="8">Y61</strain>
    </source>
</reference>
<evidence type="ECO:0000313" key="8">
    <source>
        <dbReference type="EMBL" id="XCJ16345.1"/>
    </source>
</evidence>
<dbReference type="InterPro" id="IPR044068">
    <property type="entry name" value="CB"/>
</dbReference>
<dbReference type="Gene3D" id="1.10.443.10">
    <property type="entry name" value="Intergrase catalytic core"/>
    <property type="match status" value="1"/>
</dbReference>
<organism evidence="8">
    <name type="scientific">Sporolactobacillus sp. Y61</name>
    <dbReference type="NCBI Taxonomy" id="3160863"/>
    <lineage>
        <taxon>Bacteria</taxon>
        <taxon>Bacillati</taxon>
        <taxon>Bacillota</taxon>
        <taxon>Bacilli</taxon>
        <taxon>Bacillales</taxon>
        <taxon>Sporolactobacillaceae</taxon>
        <taxon>Sporolactobacillus</taxon>
    </lineage>
</organism>
<dbReference type="PROSITE" id="PS51898">
    <property type="entry name" value="TYR_RECOMBINASE"/>
    <property type="match status" value="1"/>
</dbReference>
<evidence type="ECO:0000259" key="6">
    <source>
        <dbReference type="PROSITE" id="PS51898"/>
    </source>
</evidence>
<dbReference type="PANTHER" id="PTHR30349:SF81">
    <property type="entry name" value="TYROSINE RECOMBINASE XERC"/>
    <property type="match status" value="1"/>
</dbReference>
<evidence type="ECO:0000256" key="5">
    <source>
        <dbReference type="SAM" id="Coils"/>
    </source>
</evidence>
<dbReference type="Pfam" id="PF02899">
    <property type="entry name" value="Phage_int_SAM_1"/>
    <property type="match status" value="1"/>
</dbReference>
<evidence type="ECO:0000256" key="3">
    <source>
        <dbReference type="ARBA" id="ARBA00023172"/>
    </source>
</evidence>
<evidence type="ECO:0000256" key="1">
    <source>
        <dbReference type="ARBA" id="ARBA00022908"/>
    </source>
</evidence>
<name>A0AAU8IDH4_9BACL</name>
<dbReference type="InterPro" id="IPR002104">
    <property type="entry name" value="Integrase_catalytic"/>
</dbReference>
<accession>A0AAU8IDH4</accession>
<evidence type="ECO:0000259" key="7">
    <source>
        <dbReference type="PROSITE" id="PS51900"/>
    </source>
</evidence>
<keyword evidence="3" id="KW-0233">DNA recombination</keyword>
<proteinExistence type="predicted"/>
<dbReference type="EMBL" id="CP159510">
    <property type="protein sequence ID" value="XCJ16345.1"/>
    <property type="molecule type" value="Genomic_DNA"/>
</dbReference>
<dbReference type="InterPro" id="IPR013762">
    <property type="entry name" value="Integrase-like_cat_sf"/>
</dbReference>
<evidence type="ECO:0000256" key="4">
    <source>
        <dbReference type="PROSITE-ProRule" id="PRU01248"/>
    </source>
</evidence>
<feature type="domain" description="Core-binding (CB)" evidence="7">
    <location>
        <begin position="1"/>
        <end position="86"/>
    </location>
</feature>
<dbReference type="PANTHER" id="PTHR30349">
    <property type="entry name" value="PHAGE INTEGRASE-RELATED"/>
    <property type="match status" value="1"/>
</dbReference>
<dbReference type="SUPFAM" id="SSF56349">
    <property type="entry name" value="DNA breaking-rejoining enzymes"/>
    <property type="match status" value="1"/>
</dbReference>
<dbReference type="RefSeq" id="WP_353947896.1">
    <property type="nucleotide sequence ID" value="NZ_CP159510.1"/>
</dbReference>
<dbReference type="PROSITE" id="PS51900">
    <property type="entry name" value="CB"/>
    <property type="match status" value="1"/>
</dbReference>
<evidence type="ECO:0000256" key="2">
    <source>
        <dbReference type="ARBA" id="ARBA00023125"/>
    </source>
</evidence>
<dbReference type="InterPro" id="IPR011010">
    <property type="entry name" value="DNA_brk_join_enz"/>
</dbReference>
<keyword evidence="1" id="KW-0229">DNA integration</keyword>
<dbReference type="GO" id="GO:0003677">
    <property type="term" value="F:DNA binding"/>
    <property type="evidence" value="ECO:0007669"/>
    <property type="project" value="UniProtKB-UniRule"/>
</dbReference>
<keyword evidence="5" id="KW-0175">Coiled coil</keyword>